<dbReference type="KEGG" id="bva:BVAF_089"/>
<dbReference type="Gene3D" id="3.10.20.310">
    <property type="entry name" value="membrane protein fhac"/>
    <property type="match status" value="3"/>
</dbReference>
<reference evidence="4 5" key="1">
    <citation type="journal article" date="2010" name="BMC Genomics">
        <title>Unprecedented loss of ammonia assimilation capability in a urease-encoding bacterial mutualist.</title>
        <authorList>
            <person name="Williams L.E."/>
            <person name="Wernegreen J.J."/>
        </authorList>
    </citation>
    <scope>NUCLEOTIDE SEQUENCE [LARGE SCALE GENOMIC DNA]</scope>
    <source>
        <strain evidence="4 5">BVAF</strain>
    </source>
</reference>
<gene>
    <name evidence="4" type="primary">ytfM</name>
    <name evidence="4" type="ordered locus">BVAF_089</name>
</gene>
<keyword evidence="5" id="KW-1185">Reference proteome</keyword>
<protein>
    <submittedName>
        <fullName evidence="4">Surface antigen protein</fullName>
    </submittedName>
</protein>
<evidence type="ECO:0000313" key="5">
    <source>
        <dbReference type="Proteomes" id="UP000007464"/>
    </source>
</evidence>
<accession>E8Q6Q7</accession>
<dbReference type="Gene3D" id="2.40.160.50">
    <property type="entry name" value="membrane protein fhac: a member of the omp85/tpsb transporter family"/>
    <property type="match status" value="1"/>
</dbReference>
<evidence type="ECO:0000256" key="2">
    <source>
        <dbReference type="ARBA" id="ARBA00023136"/>
    </source>
</evidence>
<dbReference type="InterPro" id="IPR000184">
    <property type="entry name" value="Bac_surfAg_D15"/>
</dbReference>
<dbReference type="AlphaFoldDB" id="E8Q6Q7"/>
<dbReference type="STRING" id="859654.BVAF_089"/>
<name>E8Q6Q7_BLOVB</name>
<evidence type="ECO:0000313" key="4">
    <source>
        <dbReference type="EMBL" id="ADV33498.1"/>
    </source>
</evidence>
<evidence type="ECO:0000256" key="1">
    <source>
        <dbReference type="ARBA" id="ARBA00004370"/>
    </source>
</evidence>
<dbReference type="HOGENOM" id="CLU_1163211_0_0_6"/>
<comment type="subcellular location">
    <subcellularLocation>
        <location evidence="1">Membrane</location>
    </subcellularLocation>
</comment>
<sequence length="590" mass="69192">MERIIVIKLLCIMLLVLTPIFSKCEIQIELEGLDSKLELEYNIRKKIDHYIARDLDYLGVNLKNEIHDIIKLSLRSAGYYNPKISIVLLPKNIENNKKLNTLIIKISLGMPIKVIQVNISIYGDGKNDFDYQNIIKDSKLFIGKQLNHHDYEQLKNRLYNLAVSKGYLDAKFQKSQLIVIPKLNQSIWNINFFSGCRYIIEELKFQGSQIQETYLKNISNISIGEYYDTKSIMELTRRLSSTNWFCSICTSSNLNSCAKKKKLLLNVLLTPNIKNSFEIGSGYSNNTGLRVKIIWKKPWINSYGHSLENSFSISATEQFVDINYKIPLFNNPLEEYYLCQGGWVYENNIYNLQSQVVMLNIARYWKCIDDDWQRVINLYWYINHCFCKNNFIKDIMIICPGININRVKKRGDMIPYWGNSQRYSVNISANYWKSDIDFIIFKAQNIWIRNFFSKNRIIIKSDLNWVEVNNLSYIIPVFRFFFDKSFGIRGYEYKFVSSFYNSFQYTKSIISTFEYQYNICSKLWSAIFIDFGGLGNNINWKKDFKAGFGMGVRWQLPIGPVRLDIAIPLIGLVRINHNLLHFYVNLGPEL</sequence>
<keyword evidence="2" id="KW-0472">Membrane</keyword>
<dbReference type="GO" id="GO:0019867">
    <property type="term" value="C:outer membrane"/>
    <property type="evidence" value="ECO:0007669"/>
    <property type="project" value="InterPro"/>
</dbReference>
<dbReference type="EMBL" id="CP002189">
    <property type="protein sequence ID" value="ADV33498.1"/>
    <property type="molecule type" value="Genomic_DNA"/>
</dbReference>
<dbReference type="Proteomes" id="UP000007464">
    <property type="component" value="Chromosome"/>
</dbReference>
<organism evidence="4 5">
    <name type="scientific">Blochmanniella vafra (strain BVAF)</name>
    <dbReference type="NCBI Taxonomy" id="859654"/>
    <lineage>
        <taxon>Bacteria</taxon>
        <taxon>Pseudomonadati</taxon>
        <taxon>Pseudomonadota</taxon>
        <taxon>Gammaproteobacteria</taxon>
        <taxon>Enterobacterales</taxon>
        <taxon>Enterobacteriaceae</taxon>
        <taxon>ant endosymbionts</taxon>
        <taxon>Candidatus Blochmanniella</taxon>
    </lineage>
</organism>
<feature type="domain" description="Bacterial surface antigen (D15)" evidence="3">
    <location>
        <begin position="413"/>
        <end position="569"/>
    </location>
</feature>
<dbReference type="Pfam" id="PF01103">
    <property type="entry name" value="Omp85"/>
    <property type="match status" value="1"/>
</dbReference>
<evidence type="ECO:0000259" key="3">
    <source>
        <dbReference type="Pfam" id="PF01103"/>
    </source>
</evidence>
<proteinExistence type="predicted"/>